<name>A0A7X2J059_9BACI</name>
<keyword evidence="4" id="KW-0597">Phosphoprotein</keyword>
<dbReference type="PRINTS" id="PR00032">
    <property type="entry name" value="HTHARAC"/>
</dbReference>
<evidence type="ECO:0000256" key="1">
    <source>
        <dbReference type="ARBA" id="ARBA00023015"/>
    </source>
</evidence>
<dbReference type="InterPro" id="IPR009057">
    <property type="entry name" value="Homeodomain-like_sf"/>
</dbReference>
<dbReference type="InterPro" id="IPR020449">
    <property type="entry name" value="Tscrpt_reg_AraC-type_HTH"/>
</dbReference>
<dbReference type="Gene3D" id="1.10.10.60">
    <property type="entry name" value="Homeodomain-like"/>
    <property type="match status" value="2"/>
</dbReference>
<dbReference type="OrthoDB" id="9794370at2"/>
<dbReference type="Gene3D" id="3.40.50.2300">
    <property type="match status" value="1"/>
</dbReference>
<dbReference type="AlphaFoldDB" id="A0A7X2J059"/>
<dbReference type="GO" id="GO:0043565">
    <property type="term" value="F:sequence-specific DNA binding"/>
    <property type="evidence" value="ECO:0007669"/>
    <property type="project" value="InterPro"/>
</dbReference>
<keyword evidence="1" id="KW-0805">Transcription regulation</keyword>
<dbReference type="PANTHER" id="PTHR43280">
    <property type="entry name" value="ARAC-FAMILY TRANSCRIPTIONAL REGULATOR"/>
    <property type="match status" value="1"/>
</dbReference>
<feature type="modified residue" description="4-aspartylphosphate" evidence="4">
    <location>
        <position position="54"/>
    </location>
</feature>
<evidence type="ECO:0000256" key="2">
    <source>
        <dbReference type="ARBA" id="ARBA00023125"/>
    </source>
</evidence>
<protein>
    <submittedName>
        <fullName evidence="8">Response regulator</fullName>
    </submittedName>
</protein>
<dbReference type="GO" id="GO:0000160">
    <property type="term" value="P:phosphorelay signal transduction system"/>
    <property type="evidence" value="ECO:0007669"/>
    <property type="project" value="InterPro"/>
</dbReference>
<comment type="caution">
    <text evidence="8">The sequence shown here is derived from an EMBL/GenBank/DDBJ whole genome shotgun (WGS) entry which is preliminary data.</text>
</comment>
<evidence type="ECO:0000259" key="6">
    <source>
        <dbReference type="PROSITE" id="PS01124"/>
    </source>
</evidence>
<keyword evidence="5" id="KW-0175">Coiled coil</keyword>
<dbReference type="SMART" id="SM00448">
    <property type="entry name" value="REC"/>
    <property type="match status" value="1"/>
</dbReference>
<evidence type="ECO:0000313" key="9">
    <source>
        <dbReference type="Proteomes" id="UP000448867"/>
    </source>
</evidence>
<evidence type="ECO:0000256" key="4">
    <source>
        <dbReference type="PROSITE-ProRule" id="PRU00169"/>
    </source>
</evidence>
<keyword evidence="3" id="KW-0804">Transcription</keyword>
<dbReference type="InterPro" id="IPR011006">
    <property type="entry name" value="CheY-like_superfamily"/>
</dbReference>
<dbReference type="InterPro" id="IPR018060">
    <property type="entry name" value="HTH_AraC"/>
</dbReference>
<evidence type="ECO:0000259" key="7">
    <source>
        <dbReference type="PROSITE" id="PS50110"/>
    </source>
</evidence>
<dbReference type="SMART" id="SM00342">
    <property type="entry name" value="HTH_ARAC"/>
    <property type="match status" value="1"/>
</dbReference>
<dbReference type="PROSITE" id="PS00041">
    <property type="entry name" value="HTH_ARAC_FAMILY_1"/>
    <property type="match status" value="1"/>
</dbReference>
<dbReference type="RefSeq" id="WP_154307976.1">
    <property type="nucleotide sequence ID" value="NZ_WKKI01000022.1"/>
</dbReference>
<evidence type="ECO:0000256" key="3">
    <source>
        <dbReference type="ARBA" id="ARBA00023163"/>
    </source>
</evidence>
<feature type="coiled-coil region" evidence="5">
    <location>
        <begin position="108"/>
        <end position="135"/>
    </location>
</feature>
<reference evidence="8 9" key="1">
    <citation type="submission" date="2019-11" db="EMBL/GenBank/DDBJ databases">
        <title>Bacillus lacus genome.</title>
        <authorList>
            <person name="Allen C.J."/>
            <person name="Newman J.D."/>
        </authorList>
    </citation>
    <scope>NUCLEOTIDE SEQUENCE [LARGE SCALE GENOMIC DNA]</scope>
    <source>
        <strain evidence="8 9">KCTC 33946</strain>
    </source>
</reference>
<dbReference type="InterPro" id="IPR018062">
    <property type="entry name" value="HTH_AraC-typ_CS"/>
</dbReference>
<dbReference type="SUPFAM" id="SSF52172">
    <property type="entry name" value="CheY-like"/>
    <property type="match status" value="1"/>
</dbReference>
<organism evidence="8 9">
    <name type="scientific">Metabacillus lacus</name>
    <dbReference type="NCBI Taxonomy" id="1983721"/>
    <lineage>
        <taxon>Bacteria</taxon>
        <taxon>Bacillati</taxon>
        <taxon>Bacillota</taxon>
        <taxon>Bacilli</taxon>
        <taxon>Bacillales</taxon>
        <taxon>Bacillaceae</taxon>
        <taxon>Metabacillus</taxon>
    </lineage>
</organism>
<proteinExistence type="predicted"/>
<keyword evidence="9" id="KW-1185">Reference proteome</keyword>
<dbReference type="PANTHER" id="PTHR43280:SF2">
    <property type="entry name" value="HTH-TYPE TRANSCRIPTIONAL REGULATOR EXSA"/>
    <property type="match status" value="1"/>
</dbReference>
<feature type="domain" description="HTH araC/xylS-type" evidence="6">
    <location>
        <begin position="369"/>
        <end position="467"/>
    </location>
</feature>
<gene>
    <name evidence="8" type="ORF">GJU40_11745</name>
</gene>
<evidence type="ECO:0000313" key="8">
    <source>
        <dbReference type="EMBL" id="MRX72819.1"/>
    </source>
</evidence>
<dbReference type="CDD" id="cd17536">
    <property type="entry name" value="REC_YesN-like"/>
    <property type="match status" value="1"/>
</dbReference>
<dbReference type="PROSITE" id="PS50110">
    <property type="entry name" value="RESPONSE_REGULATORY"/>
    <property type="match status" value="1"/>
</dbReference>
<dbReference type="SUPFAM" id="SSF46689">
    <property type="entry name" value="Homeodomain-like"/>
    <property type="match status" value="2"/>
</dbReference>
<dbReference type="PROSITE" id="PS01124">
    <property type="entry name" value="HTH_ARAC_FAMILY_2"/>
    <property type="match status" value="1"/>
</dbReference>
<accession>A0A7X2J059</accession>
<sequence length="475" mass="54991">MRIVIVDDEILERKAMRKFIEETMPDAEVAGEAHNGRTAISLARELQPDLMLMDIRMPGVDGLEAVREITAGNAKIKFIMVSAYDSFQYAKEAMAEGVKEYLLKPSKKEETIAAILRVKREIEEERQQLQSYHEAHSLKKQYIAERLLHGDTSPELKQLFSEAFQQFRWGYFLVTEMEAEELKPLLDQHAASQYMLVKAPHYHTAIFMIGEADKTLSSVKGDALSLARLLSRNGKKTGVGFPYTAPQKLAKSYHEAYLAYQALGENGHSYGFPVYDKRDTAELKEKVEAQIVRGSDDTALALFHQLKENMEKAQVKEWLIGIKQMLEKRGMDVHDIEILSTISSEQWEDIIRAYCDRVRWELQQKEVVQQAKHYIETHYMEQLTLEETAEHAGLSATYFTRVFKEQSGTTFIDYLTAVRMQHAKKYLEETTLSLKEITYLTGYRDQNYFSRVFKRNTGVSPKEYRKFIIKKYRKT</sequence>
<dbReference type="InterPro" id="IPR001789">
    <property type="entry name" value="Sig_transdc_resp-reg_receiver"/>
</dbReference>
<dbReference type="Pfam" id="PF12833">
    <property type="entry name" value="HTH_18"/>
    <property type="match status" value="1"/>
</dbReference>
<dbReference type="EMBL" id="WKKI01000022">
    <property type="protein sequence ID" value="MRX72819.1"/>
    <property type="molecule type" value="Genomic_DNA"/>
</dbReference>
<dbReference type="GO" id="GO:0003700">
    <property type="term" value="F:DNA-binding transcription factor activity"/>
    <property type="evidence" value="ECO:0007669"/>
    <property type="project" value="InterPro"/>
</dbReference>
<dbReference type="Pfam" id="PF00072">
    <property type="entry name" value="Response_reg"/>
    <property type="match status" value="1"/>
</dbReference>
<feature type="domain" description="Response regulatory" evidence="7">
    <location>
        <begin position="2"/>
        <end position="119"/>
    </location>
</feature>
<evidence type="ECO:0000256" key="5">
    <source>
        <dbReference type="SAM" id="Coils"/>
    </source>
</evidence>
<dbReference type="Proteomes" id="UP000448867">
    <property type="component" value="Unassembled WGS sequence"/>
</dbReference>
<keyword evidence="2" id="KW-0238">DNA-binding</keyword>